<feature type="non-terminal residue" evidence="1">
    <location>
        <position position="1"/>
    </location>
</feature>
<dbReference type="EMBL" id="JAHRHJ020000006">
    <property type="protein sequence ID" value="KAH9311247.1"/>
    <property type="molecule type" value="Genomic_DNA"/>
</dbReference>
<keyword evidence="2" id="KW-1185">Reference proteome</keyword>
<evidence type="ECO:0000313" key="2">
    <source>
        <dbReference type="Proteomes" id="UP000824469"/>
    </source>
</evidence>
<organism evidence="1 2">
    <name type="scientific">Taxus chinensis</name>
    <name type="common">Chinese yew</name>
    <name type="synonym">Taxus wallichiana var. chinensis</name>
    <dbReference type="NCBI Taxonomy" id="29808"/>
    <lineage>
        <taxon>Eukaryota</taxon>
        <taxon>Viridiplantae</taxon>
        <taxon>Streptophyta</taxon>
        <taxon>Embryophyta</taxon>
        <taxon>Tracheophyta</taxon>
        <taxon>Spermatophyta</taxon>
        <taxon>Pinopsida</taxon>
        <taxon>Pinidae</taxon>
        <taxon>Conifers II</taxon>
        <taxon>Cupressales</taxon>
        <taxon>Taxaceae</taxon>
        <taxon>Taxus</taxon>
    </lineage>
</organism>
<dbReference type="Proteomes" id="UP000824469">
    <property type="component" value="Unassembled WGS sequence"/>
</dbReference>
<accession>A0AA38FVF6</accession>
<sequence length="73" mass="8224">FDALLAHFDWLHVTHSNVSENDIAQNGVEEGTKVCVQNNEVWVNDIRKACVITCRGNGKLVSRECMVKVQLLQ</sequence>
<reference evidence="1 2" key="1">
    <citation type="journal article" date="2021" name="Nat. Plants">
        <title>The Taxus genome provides insights into paclitaxel biosynthesis.</title>
        <authorList>
            <person name="Xiong X."/>
            <person name="Gou J."/>
            <person name="Liao Q."/>
            <person name="Li Y."/>
            <person name="Zhou Q."/>
            <person name="Bi G."/>
            <person name="Li C."/>
            <person name="Du R."/>
            <person name="Wang X."/>
            <person name="Sun T."/>
            <person name="Guo L."/>
            <person name="Liang H."/>
            <person name="Lu P."/>
            <person name="Wu Y."/>
            <person name="Zhang Z."/>
            <person name="Ro D.K."/>
            <person name="Shang Y."/>
            <person name="Huang S."/>
            <person name="Yan J."/>
        </authorList>
    </citation>
    <scope>NUCLEOTIDE SEQUENCE [LARGE SCALE GENOMIC DNA]</scope>
    <source>
        <strain evidence="1">Ta-2019</strain>
    </source>
</reference>
<feature type="non-terminal residue" evidence="1">
    <location>
        <position position="73"/>
    </location>
</feature>
<evidence type="ECO:0000313" key="1">
    <source>
        <dbReference type="EMBL" id="KAH9311247.1"/>
    </source>
</evidence>
<protein>
    <submittedName>
        <fullName evidence="1">Uncharacterized protein</fullName>
    </submittedName>
</protein>
<comment type="caution">
    <text evidence="1">The sequence shown here is derived from an EMBL/GenBank/DDBJ whole genome shotgun (WGS) entry which is preliminary data.</text>
</comment>
<proteinExistence type="predicted"/>
<name>A0AA38FVF6_TAXCH</name>
<gene>
    <name evidence="1" type="ORF">KI387_026282</name>
</gene>
<dbReference type="AlphaFoldDB" id="A0AA38FVF6"/>